<comment type="caution">
    <text evidence="12">The sequence shown here is derived from an EMBL/GenBank/DDBJ whole genome shotgun (WGS) entry which is preliminary data.</text>
</comment>
<evidence type="ECO:0000256" key="4">
    <source>
        <dbReference type="ARBA" id="ARBA00022989"/>
    </source>
</evidence>
<feature type="transmembrane region" description="Helical" evidence="10">
    <location>
        <begin position="268"/>
        <end position="297"/>
    </location>
</feature>
<feature type="region of interest" description="Disordered" evidence="9">
    <location>
        <begin position="427"/>
        <end position="446"/>
    </location>
</feature>
<keyword evidence="4 10" id="KW-1133">Transmembrane helix</keyword>
<organism evidence="12 13">
    <name type="scientific">Tegillarca granosa</name>
    <name type="common">Malaysian cockle</name>
    <name type="synonym">Anadara granosa</name>
    <dbReference type="NCBI Taxonomy" id="220873"/>
    <lineage>
        <taxon>Eukaryota</taxon>
        <taxon>Metazoa</taxon>
        <taxon>Spiralia</taxon>
        <taxon>Lophotrochozoa</taxon>
        <taxon>Mollusca</taxon>
        <taxon>Bivalvia</taxon>
        <taxon>Autobranchia</taxon>
        <taxon>Pteriomorphia</taxon>
        <taxon>Arcoida</taxon>
        <taxon>Arcoidea</taxon>
        <taxon>Arcidae</taxon>
        <taxon>Tegillarca</taxon>
    </lineage>
</organism>
<gene>
    <name evidence="12" type="ORF">KUTeg_008942</name>
</gene>
<proteinExistence type="predicted"/>
<name>A0ABQ9FDT8_TEGGR</name>
<feature type="domain" description="G-protein coupled receptors family 1 profile" evidence="11">
    <location>
        <begin position="66"/>
        <end position="333"/>
    </location>
</feature>
<evidence type="ECO:0000313" key="13">
    <source>
        <dbReference type="Proteomes" id="UP001217089"/>
    </source>
</evidence>
<dbReference type="PROSITE" id="PS50262">
    <property type="entry name" value="G_PROTEIN_RECEP_F1_2"/>
    <property type="match status" value="1"/>
</dbReference>
<dbReference type="PANTHER" id="PTHR24249:SF420">
    <property type="entry name" value="G-PROTEIN COUPLED RECEPTORS FAMILY 1 PROFILE DOMAIN-CONTAINING PROTEIN"/>
    <property type="match status" value="1"/>
</dbReference>
<keyword evidence="5" id="KW-0297">G-protein coupled receptor</keyword>
<evidence type="ECO:0000256" key="1">
    <source>
        <dbReference type="ARBA" id="ARBA00004651"/>
    </source>
</evidence>
<keyword evidence="8" id="KW-0807">Transducer</keyword>
<feature type="transmembrane region" description="Helical" evidence="10">
    <location>
        <begin position="131"/>
        <end position="155"/>
    </location>
</feature>
<dbReference type="PANTHER" id="PTHR24249">
    <property type="entry name" value="HISTAMINE RECEPTOR-RELATED G-PROTEIN COUPLED RECEPTOR"/>
    <property type="match status" value="1"/>
</dbReference>
<evidence type="ECO:0000256" key="2">
    <source>
        <dbReference type="ARBA" id="ARBA00022475"/>
    </source>
</evidence>
<sequence>MEMNFTFFSYNPNTTDTGFYANFANIINASSWANLKAQNLHERAKIILMQPETILTLFLCLAALLANIFSICATSHNPNGMTTHSKLIISLAVSDILTALNVFTHILNKVFNAIKMPPLFTPEERLTSSCMFAFVNAFNTSVHLISLLNLIAMAIDHYIAIMKPLHYSHLMSRVRGNIMIICLWFLAFFGGVSNFLSGISSFKSEMNYVNYCEFIMYNEFHGEYLVIGTTFLTVVAITYIYIRIYCEVKTLNCRIPHMRKDCLHNKKAMVTTLLIIGTFGICWLPSCLFQIAIIIQIHVDADSVNQLFGTLLRANKYLYALLLFNSLCDPIIYAVRLKYIQIGYYRFLAHCLKFYELKLQKQGYEGRKFIRRGTTTRLMTLDVEAMAEEQNNEAEMTPMTTTTPITESQITPMSEFQTDVSILQNGSNLINNNQENTKKNENTSFL</sequence>
<evidence type="ECO:0000256" key="3">
    <source>
        <dbReference type="ARBA" id="ARBA00022692"/>
    </source>
</evidence>
<evidence type="ECO:0000256" key="5">
    <source>
        <dbReference type="ARBA" id="ARBA00023040"/>
    </source>
</evidence>
<dbReference type="InterPro" id="IPR017452">
    <property type="entry name" value="GPCR_Rhodpsn_7TM"/>
</dbReference>
<dbReference type="SUPFAM" id="SSF81321">
    <property type="entry name" value="Family A G protein-coupled receptor-like"/>
    <property type="match status" value="1"/>
</dbReference>
<accession>A0ABQ9FDT8</accession>
<dbReference type="PRINTS" id="PR00237">
    <property type="entry name" value="GPCRRHODOPSN"/>
</dbReference>
<dbReference type="CDD" id="cd00637">
    <property type="entry name" value="7tm_classA_rhodopsin-like"/>
    <property type="match status" value="1"/>
</dbReference>
<feature type="transmembrane region" description="Helical" evidence="10">
    <location>
        <begin position="176"/>
        <end position="196"/>
    </location>
</feature>
<dbReference type="EMBL" id="JARBDR010000342">
    <property type="protein sequence ID" value="KAJ8314381.1"/>
    <property type="molecule type" value="Genomic_DNA"/>
</dbReference>
<dbReference type="Gene3D" id="1.20.1070.10">
    <property type="entry name" value="Rhodopsin 7-helix transmembrane proteins"/>
    <property type="match status" value="1"/>
</dbReference>
<dbReference type="InterPro" id="IPR050569">
    <property type="entry name" value="TAAR"/>
</dbReference>
<evidence type="ECO:0000256" key="6">
    <source>
        <dbReference type="ARBA" id="ARBA00023136"/>
    </source>
</evidence>
<feature type="transmembrane region" description="Helical" evidence="10">
    <location>
        <begin position="87"/>
        <end position="111"/>
    </location>
</feature>
<keyword evidence="7" id="KW-0675">Receptor</keyword>
<feature type="transmembrane region" description="Helical" evidence="10">
    <location>
        <begin position="224"/>
        <end position="242"/>
    </location>
</feature>
<feature type="transmembrane region" description="Helical" evidence="10">
    <location>
        <begin position="54"/>
        <end position="75"/>
    </location>
</feature>
<evidence type="ECO:0000256" key="8">
    <source>
        <dbReference type="ARBA" id="ARBA00023224"/>
    </source>
</evidence>
<dbReference type="Proteomes" id="UP001217089">
    <property type="component" value="Unassembled WGS sequence"/>
</dbReference>
<keyword evidence="6 10" id="KW-0472">Membrane</keyword>
<keyword evidence="2" id="KW-1003">Cell membrane</keyword>
<keyword evidence="13" id="KW-1185">Reference proteome</keyword>
<keyword evidence="3 10" id="KW-0812">Transmembrane</keyword>
<reference evidence="12 13" key="1">
    <citation type="submission" date="2022-12" db="EMBL/GenBank/DDBJ databases">
        <title>Chromosome-level genome of Tegillarca granosa.</title>
        <authorList>
            <person name="Kim J."/>
        </authorList>
    </citation>
    <scope>NUCLEOTIDE SEQUENCE [LARGE SCALE GENOMIC DNA]</scope>
    <source>
        <strain evidence="12">Teg-2019</strain>
        <tissue evidence="12">Adductor muscle</tissue>
    </source>
</reference>
<evidence type="ECO:0000256" key="9">
    <source>
        <dbReference type="SAM" id="MobiDB-lite"/>
    </source>
</evidence>
<dbReference type="Pfam" id="PF00001">
    <property type="entry name" value="7tm_1"/>
    <property type="match status" value="1"/>
</dbReference>
<evidence type="ECO:0000256" key="7">
    <source>
        <dbReference type="ARBA" id="ARBA00023170"/>
    </source>
</evidence>
<feature type="transmembrane region" description="Helical" evidence="10">
    <location>
        <begin position="317"/>
        <end position="335"/>
    </location>
</feature>
<comment type="subcellular location">
    <subcellularLocation>
        <location evidence="1">Cell membrane</location>
        <topology evidence="1">Multi-pass membrane protein</topology>
    </subcellularLocation>
</comment>
<dbReference type="InterPro" id="IPR000276">
    <property type="entry name" value="GPCR_Rhodpsn"/>
</dbReference>
<evidence type="ECO:0000259" key="11">
    <source>
        <dbReference type="PROSITE" id="PS50262"/>
    </source>
</evidence>
<evidence type="ECO:0000313" key="12">
    <source>
        <dbReference type="EMBL" id="KAJ8314381.1"/>
    </source>
</evidence>
<feature type="compositionally biased region" description="Basic and acidic residues" evidence="9">
    <location>
        <begin position="436"/>
        <end position="446"/>
    </location>
</feature>
<evidence type="ECO:0000256" key="10">
    <source>
        <dbReference type="SAM" id="Phobius"/>
    </source>
</evidence>
<protein>
    <recommendedName>
        <fullName evidence="11">G-protein coupled receptors family 1 profile domain-containing protein</fullName>
    </recommendedName>
</protein>